<name>A0A382UAD5_9ZZZZ</name>
<reference evidence="1" key="1">
    <citation type="submission" date="2018-05" db="EMBL/GenBank/DDBJ databases">
        <authorList>
            <person name="Lanie J.A."/>
            <person name="Ng W.-L."/>
            <person name="Kazmierczak K.M."/>
            <person name="Andrzejewski T.M."/>
            <person name="Davidsen T.M."/>
            <person name="Wayne K.J."/>
            <person name="Tettelin H."/>
            <person name="Glass J.I."/>
            <person name="Rusch D."/>
            <person name="Podicherti R."/>
            <person name="Tsui H.-C.T."/>
            <person name="Winkler M.E."/>
        </authorList>
    </citation>
    <scope>NUCLEOTIDE SEQUENCE</scope>
</reference>
<proteinExistence type="predicted"/>
<protein>
    <submittedName>
        <fullName evidence="1">Uncharacterized protein</fullName>
    </submittedName>
</protein>
<dbReference type="AlphaFoldDB" id="A0A382UAD5"/>
<dbReference type="EMBL" id="UINC01142709">
    <property type="protein sequence ID" value="SVD31209.1"/>
    <property type="molecule type" value="Genomic_DNA"/>
</dbReference>
<accession>A0A382UAD5</accession>
<sequence length="65" mass="7815">MQKRYRSLHGVIMTIYDYFDRLTSIGLDEEISEEFDNKIIDALEIIRNHEIGDFENVIEEENYET</sequence>
<organism evidence="1">
    <name type="scientific">marine metagenome</name>
    <dbReference type="NCBI Taxonomy" id="408172"/>
    <lineage>
        <taxon>unclassified sequences</taxon>
        <taxon>metagenomes</taxon>
        <taxon>ecological metagenomes</taxon>
    </lineage>
</organism>
<gene>
    <name evidence="1" type="ORF">METZ01_LOCUS384063</name>
</gene>
<evidence type="ECO:0000313" key="1">
    <source>
        <dbReference type="EMBL" id="SVD31209.1"/>
    </source>
</evidence>